<evidence type="ECO:0000256" key="4">
    <source>
        <dbReference type="ARBA" id="ARBA00022475"/>
    </source>
</evidence>
<sequence>MSSPSPATGPATEAAPKSDKLDPALVRLALVILVGVVAVQLDATITSVAIDTLGRKFDVGVSTIQWVSTGYLLALAMVIPLTGWSVERFGGKRMWILSLILFLAGSTLCGVAWSASSLIGFRVLQGLGGGLLLPLMQTILAQAAGPAQLPKLMATISVPAILTPILGPVIGGVIIDSISWRWIFLINIPVCIIAIILAIRVLPDTRQDERHPLDLLGLALLSPGLAVAVYGFSEAGSKGGFGHSQVLVPLLIGLVLLALFVVHALRTRAEPIIDLRLLRNHAFLGSTGLMFLFGMSLYGAMFLTPLFEQVVRGRDATGAGLLLAPQGLGLGIGLILVAPRANRLSARGMVAIGLILTALGSVAYTQAGHNPSEWLLGSSLAVRGIGMALSMIPTMTATYHGLRHDQIPRATTTSRILQQIGGSIGTAVLAVVLATQIRSHAGAGGEAAAASGGGPGTHWLATAFGTTFWLPVIFSVLSVPLAFLIPNRLAGAEGDGQPAAGPDLAPTQRPSDEPALPAVLAD</sequence>
<proteinExistence type="inferred from homology"/>
<dbReference type="SUPFAM" id="SSF103473">
    <property type="entry name" value="MFS general substrate transporter"/>
    <property type="match status" value="1"/>
</dbReference>
<keyword evidence="12" id="KW-1185">Reference proteome</keyword>
<dbReference type="OrthoDB" id="7375466at2"/>
<feature type="transmembrane region" description="Helical" evidence="9">
    <location>
        <begin position="152"/>
        <end position="175"/>
    </location>
</feature>
<dbReference type="Proteomes" id="UP000002484">
    <property type="component" value="Chromosome"/>
</dbReference>
<evidence type="ECO:0000256" key="2">
    <source>
        <dbReference type="ARBA" id="ARBA00008537"/>
    </source>
</evidence>
<feature type="transmembrane region" description="Helical" evidence="9">
    <location>
        <begin position="94"/>
        <end position="113"/>
    </location>
</feature>
<feature type="transmembrane region" description="Helical" evidence="9">
    <location>
        <begin position="277"/>
        <end position="298"/>
    </location>
</feature>
<feature type="domain" description="Major facilitator superfamily (MFS) profile" evidence="10">
    <location>
        <begin position="28"/>
        <end position="490"/>
    </location>
</feature>
<feature type="region of interest" description="Disordered" evidence="8">
    <location>
        <begin position="494"/>
        <end position="522"/>
    </location>
</feature>
<keyword evidence="4" id="KW-1003">Cell membrane</keyword>
<evidence type="ECO:0000256" key="5">
    <source>
        <dbReference type="ARBA" id="ARBA00022692"/>
    </source>
</evidence>
<dbReference type="InterPro" id="IPR036259">
    <property type="entry name" value="MFS_trans_sf"/>
</dbReference>
<feature type="transmembrane region" description="Helical" evidence="9">
    <location>
        <begin position="181"/>
        <end position="203"/>
    </location>
</feature>
<dbReference type="Pfam" id="PF07690">
    <property type="entry name" value="MFS_1"/>
    <property type="match status" value="1"/>
</dbReference>
<dbReference type="InterPro" id="IPR004638">
    <property type="entry name" value="EmrB-like"/>
</dbReference>
<dbReference type="InParanoid" id="E3IVQ3"/>
<evidence type="ECO:0000256" key="3">
    <source>
        <dbReference type="ARBA" id="ARBA00022448"/>
    </source>
</evidence>
<evidence type="ECO:0000313" key="11">
    <source>
        <dbReference type="EMBL" id="ADP83705.1"/>
    </source>
</evidence>
<keyword evidence="5 9" id="KW-0812">Transmembrane</keyword>
<name>E3IVQ3_PSEI1</name>
<evidence type="ECO:0000313" key="12">
    <source>
        <dbReference type="Proteomes" id="UP000002484"/>
    </source>
</evidence>
<feature type="transmembrane region" description="Helical" evidence="9">
    <location>
        <begin position="349"/>
        <end position="368"/>
    </location>
</feature>
<feature type="transmembrane region" description="Helical" evidence="9">
    <location>
        <begin position="24"/>
        <end position="43"/>
    </location>
</feature>
<dbReference type="NCBIfam" id="TIGR00711">
    <property type="entry name" value="efflux_EmrB"/>
    <property type="match status" value="1"/>
</dbReference>
<dbReference type="AlphaFoldDB" id="E3IVQ3"/>
<dbReference type="InterPro" id="IPR011701">
    <property type="entry name" value="MFS"/>
</dbReference>
<keyword evidence="7 9" id="KW-0472">Membrane</keyword>
<evidence type="ECO:0000256" key="8">
    <source>
        <dbReference type="SAM" id="MobiDB-lite"/>
    </source>
</evidence>
<dbReference type="InterPro" id="IPR020846">
    <property type="entry name" value="MFS_dom"/>
</dbReference>
<feature type="transmembrane region" description="Helical" evidence="9">
    <location>
        <begin position="215"/>
        <end position="233"/>
    </location>
</feature>
<protein>
    <submittedName>
        <fullName evidence="11">Drug resistance transporter, EmrB/QacA subfamily</fullName>
    </submittedName>
</protein>
<feature type="transmembrane region" description="Helical" evidence="9">
    <location>
        <begin position="318"/>
        <end position="337"/>
    </location>
</feature>
<dbReference type="PROSITE" id="PS50850">
    <property type="entry name" value="MFS"/>
    <property type="match status" value="1"/>
</dbReference>
<reference evidence="11 12" key="1">
    <citation type="submission" date="2010-10" db="EMBL/GenBank/DDBJ databases">
        <title>Complete sequence of Frankia sp. EuI1c.</title>
        <authorList>
            <consortium name="US DOE Joint Genome Institute"/>
            <person name="Lucas S."/>
            <person name="Copeland A."/>
            <person name="Lapidus A."/>
            <person name="Cheng J.-F."/>
            <person name="Bruce D."/>
            <person name="Goodwin L."/>
            <person name="Pitluck S."/>
            <person name="Chertkov O."/>
            <person name="Detter J.C."/>
            <person name="Han C."/>
            <person name="Tapia R."/>
            <person name="Land M."/>
            <person name="Hauser L."/>
            <person name="Jeffries C."/>
            <person name="Kyrpides N."/>
            <person name="Ivanova N."/>
            <person name="Mikhailova N."/>
            <person name="Beauchemin N."/>
            <person name="Sen A."/>
            <person name="Sur S.A."/>
            <person name="Gtari M."/>
            <person name="Wall L."/>
            <person name="Tisa L."/>
            <person name="Woyke T."/>
        </authorList>
    </citation>
    <scope>NUCLEOTIDE SEQUENCE [LARGE SCALE GENOMIC DNA]</scope>
    <source>
        <strain evidence="12">DSM 45817 / CECT 9037 / EuI1c</strain>
    </source>
</reference>
<feature type="transmembrane region" description="Helical" evidence="9">
    <location>
        <begin position="245"/>
        <end position="265"/>
    </location>
</feature>
<dbReference type="HOGENOM" id="CLU_000960_28_0_11"/>
<dbReference type="CDD" id="cd17503">
    <property type="entry name" value="MFS_LmrB_MDR_like"/>
    <property type="match status" value="1"/>
</dbReference>
<dbReference type="GO" id="GO:0022857">
    <property type="term" value="F:transmembrane transporter activity"/>
    <property type="evidence" value="ECO:0007669"/>
    <property type="project" value="InterPro"/>
</dbReference>
<evidence type="ECO:0000256" key="6">
    <source>
        <dbReference type="ARBA" id="ARBA00022989"/>
    </source>
</evidence>
<dbReference type="FunCoup" id="E3IVQ3">
    <property type="interactions" value="37"/>
</dbReference>
<feature type="transmembrane region" description="Helical" evidence="9">
    <location>
        <begin position="380"/>
        <end position="399"/>
    </location>
</feature>
<dbReference type="KEGG" id="fri:FraEuI1c_5721"/>
<accession>E3IVQ3</accession>
<dbReference type="STRING" id="298654.FraEuI1c_5721"/>
<dbReference type="RefSeq" id="WP_013426823.1">
    <property type="nucleotide sequence ID" value="NC_014666.1"/>
</dbReference>
<dbReference type="PANTHER" id="PTHR42718">
    <property type="entry name" value="MAJOR FACILITATOR SUPERFAMILY MULTIDRUG TRANSPORTER MFSC"/>
    <property type="match status" value="1"/>
</dbReference>
<feature type="transmembrane region" description="Helical" evidence="9">
    <location>
        <begin position="459"/>
        <end position="485"/>
    </location>
</feature>
<evidence type="ECO:0000256" key="9">
    <source>
        <dbReference type="SAM" id="Phobius"/>
    </source>
</evidence>
<keyword evidence="6 9" id="KW-1133">Transmembrane helix</keyword>
<dbReference type="GO" id="GO:0005886">
    <property type="term" value="C:plasma membrane"/>
    <property type="evidence" value="ECO:0007669"/>
    <property type="project" value="UniProtKB-SubCell"/>
</dbReference>
<dbReference type="Gene3D" id="1.20.1720.10">
    <property type="entry name" value="Multidrug resistance protein D"/>
    <property type="match status" value="1"/>
</dbReference>
<comment type="subcellular location">
    <subcellularLocation>
        <location evidence="1">Cell membrane</location>
        <topology evidence="1">Multi-pass membrane protein</topology>
    </subcellularLocation>
</comment>
<dbReference type="PANTHER" id="PTHR42718:SF9">
    <property type="entry name" value="MAJOR FACILITATOR SUPERFAMILY MULTIDRUG TRANSPORTER MFSC"/>
    <property type="match status" value="1"/>
</dbReference>
<dbReference type="EMBL" id="CP002299">
    <property type="protein sequence ID" value="ADP83705.1"/>
    <property type="molecule type" value="Genomic_DNA"/>
</dbReference>
<evidence type="ECO:0000259" key="10">
    <source>
        <dbReference type="PROSITE" id="PS50850"/>
    </source>
</evidence>
<keyword evidence="3" id="KW-0813">Transport</keyword>
<evidence type="ECO:0000256" key="1">
    <source>
        <dbReference type="ARBA" id="ARBA00004651"/>
    </source>
</evidence>
<dbReference type="eggNOG" id="COG0477">
    <property type="taxonomic scope" value="Bacteria"/>
</dbReference>
<dbReference type="Gene3D" id="1.20.1250.20">
    <property type="entry name" value="MFS general substrate transporter like domains"/>
    <property type="match status" value="1"/>
</dbReference>
<organism evidence="11 12">
    <name type="scientific">Pseudofrankia inefficax (strain DSM 45817 / CECT 9037 / DDB 130130 / EuI1c)</name>
    <name type="common">Frankia inefficax</name>
    <dbReference type="NCBI Taxonomy" id="298654"/>
    <lineage>
        <taxon>Bacteria</taxon>
        <taxon>Bacillati</taxon>
        <taxon>Actinomycetota</taxon>
        <taxon>Actinomycetes</taxon>
        <taxon>Frankiales</taxon>
        <taxon>Frankiaceae</taxon>
        <taxon>Pseudofrankia</taxon>
    </lineage>
</organism>
<gene>
    <name evidence="11" type="ordered locus">FraEuI1c_5721</name>
</gene>
<feature type="transmembrane region" description="Helical" evidence="9">
    <location>
        <begin position="420"/>
        <end position="439"/>
    </location>
</feature>
<evidence type="ECO:0000256" key="7">
    <source>
        <dbReference type="ARBA" id="ARBA00023136"/>
    </source>
</evidence>
<feature type="transmembrane region" description="Helical" evidence="9">
    <location>
        <begin position="63"/>
        <end position="82"/>
    </location>
</feature>
<comment type="similarity">
    <text evidence="2">Belongs to the major facilitator superfamily. EmrB family.</text>
</comment>
<feature type="transmembrane region" description="Helical" evidence="9">
    <location>
        <begin position="119"/>
        <end position="140"/>
    </location>
</feature>